<evidence type="ECO:0000256" key="6">
    <source>
        <dbReference type="ARBA" id="ARBA00022840"/>
    </source>
</evidence>
<evidence type="ECO:0000256" key="7">
    <source>
        <dbReference type="PROSITE-ProRule" id="PRU10141"/>
    </source>
</evidence>
<dbReference type="PANTHER" id="PTHR24345:SF0">
    <property type="entry name" value="CELL CYCLE SERINE_THREONINE-PROTEIN KINASE CDC5_MSD2"/>
    <property type="match status" value="1"/>
</dbReference>
<evidence type="ECO:0000313" key="12">
    <source>
        <dbReference type="EMBL" id="KAJ6436616.1"/>
    </source>
</evidence>
<dbReference type="PROSITE" id="PS51299">
    <property type="entry name" value="HTH_APSES"/>
    <property type="match status" value="1"/>
</dbReference>
<dbReference type="Proteomes" id="UP001163105">
    <property type="component" value="Unassembled WGS sequence"/>
</dbReference>
<dbReference type="Pfam" id="PF00498">
    <property type="entry name" value="FHA"/>
    <property type="match status" value="1"/>
</dbReference>
<dbReference type="AlphaFoldDB" id="A0AB34FE01"/>
<comment type="similarity">
    <text evidence="1">Belongs to the protein kinase superfamily. CAMK Ser/Thr protein kinase family. CHEK2 subfamily.</text>
</comment>
<reference evidence="12" key="1">
    <citation type="submission" date="2023-01" db="EMBL/GenBank/DDBJ databases">
        <title>The growth and conidiation of Purpureocillium lavendulum are regulated by nitrogen source and histone H3K14 acetylation.</title>
        <authorList>
            <person name="Tang P."/>
            <person name="Han J."/>
            <person name="Zhang C."/>
            <person name="Tang P."/>
            <person name="Qi F."/>
            <person name="Zhang K."/>
            <person name="Liang L."/>
        </authorList>
    </citation>
    <scope>NUCLEOTIDE SEQUENCE</scope>
    <source>
        <strain evidence="12">YMF1.00683</strain>
    </source>
</reference>
<dbReference type="InterPro" id="IPR017441">
    <property type="entry name" value="Protein_kinase_ATP_BS"/>
</dbReference>
<dbReference type="InterPro" id="IPR008271">
    <property type="entry name" value="Ser/Thr_kinase_AS"/>
</dbReference>
<keyword evidence="13" id="KW-1185">Reference proteome</keyword>
<name>A0AB34FE01_9HYPO</name>
<evidence type="ECO:0000256" key="8">
    <source>
        <dbReference type="SAM" id="MobiDB-lite"/>
    </source>
</evidence>
<dbReference type="InterPro" id="IPR011009">
    <property type="entry name" value="Kinase-like_dom_sf"/>
</dbReference>
<evidence type="ECO:0000256" key="1">
    <source>
        <dbReference type="ARBA" id="ARBA00005575"/>
    </source>
</evidence>
<dbReference type="GO" id="GO:0005524">
    <property type="term" value="F:ATP binding"/>
    <property type="evidence" value="ECO:0007669"/>
    <property type="project" value="UniProtKB-UniRule"/>
</dbReference>
<dbReference type="SUPFAM" id="SSF54616">
    <property type="entry name" value="DNA-binding domain of Mlu1-box binding protein MBP1"/>
    <property type="match status" value="1"/>
</dbReference>
<dbReference type="PROSITE" id="PS50011">
    <property type="entry name" value="PROTEIN_KINASE_DOM"/>
    <property type="match status" value="1"/>
</dbReference>
<keyword evidence="4 7" id="KW-0547">Nucleotide-binding</keyword>
<evidence type="ECO:0000259" key="11">
    <source>
        <dbReference type="PROSITE" id="PS51299"/>
    </source>
</evidence>
<evidence type="ECO:0000256" key="3">
    <source>
        <dbReference type="ARBA" id="ARBA00022679"/>
    </source>
</evidence>
<dbReference type="GO" id="GO:0004674">
    <property type="term" value="F:protein serine/threonine kinase activity"/>
    <property type="evidence" value="ECO:0007669"/>
    <property type="project" value="UniProtKB-KW"/>
</dbReference>
<dbReference type="InterPro" id="IPR008984">
    <property type="entry name" value="SMAD_FHA_dom_sf"/>
</dbReference>
<dbReference type="PROSITE" id="PS00107">
    <property type="entry name" value="PROTEIN_KINASE_ATP"/>
    <property type="match status" value="1"/>
</dbReference>
<protein>
    <submittedName>
        <fullName evidence="12">Serine/threonine-protein kinase domain protein</fullName>
    </submittedName>
</protein>
<dbReference type="PANTHER" id="PTHR24345">
    <property type="entry name" value="SERINE/THREONINE-PROTEIN KINASE PLK"/>
    <property type="match status" value="1"/>
</dbReference>
<evidence type="ECO:0000259" key="9">
    <source>
        <dbReference type="PROSITE" id="PS50006"/>
    </source>
</evidence>
<dbReference type="InterPro" id="IPR036887">
    <property type="entry name" value="HTH_APSES_sf"/>
</dbReference>
<feature type="binding site" evidence="7">
    <location>
        <position position="252"/>
    </location>
    <ligand>
        <name>ATP</name>
        <dbReference type="ChEBI" id="CHEBI:30616"/>
    </ligand>
</feature>
<dbReference type="PROSITE" id="PS50006">
    <property type="entry name" value="FHA_DOMAIN"/>
    <property type="match status" value="1"/>
</dbReference>
<dbReference type="InterPro" id="IPR000253">
    <property type="entry name" value="FHA_dom"/>
</dbReference>
<organism evidence="12 13">
    <name type="scientific">Purpureocillium lavendulum</name>
    <dbReference type="NCBI Taxonomy" id="1247861"/>
    <lineage>
        <taxon>Eukaryota</taxon>
        <taxon>Fungi</taxon>
        <taxon>Dikarya</taxon>
        <taxon>Ascomycota</taxon>
        <taxon>Pezizomycotina</taxon>
        <taxon>Sordariomycetes</taxon>
        <taxon>Hypocreomycetidae</taxon>
        <taxon>Hypocreales</taxon>
        <taxon>Ophiocordycipitaceae</taxon>
        <taxon>Purpureocillium</taxon>
    </lineage>
</organism>
<evidence type="ECO:0000256" key="4">
    <source>
        <dbReference type="ARBA" id="ARBA00022741"/>
    </source>
</evidence>
<dbReference type="InterPro" id="IPR000719">
    <property type="entry name" value="Prot_kinase_dom"/>
</dbReference>
<dbReference type="GO" id="GO:0003677">
    <property type="term" value="F:DNA binding"/>
    <property type="evidence" value="ECO:0007669"/>
    <property type="project" value="InterPro"/>
</dbReference>
<sequence>MAANADHLVDIIFDVHSNHRRIREYEDNAAFLVTEEICFDDCDPYYVPPPVLSDPDDDNTRDQTPAPMGFHESFLRIRMLYKPKDEYLGWTFGSGNTCDIRLDLNSKRNVSAQHFGIKMHQNAGVLLITNRSRHGTLMRSNDDAGFTLVKSQRAFGGETGVSKMTVQLGELAITLSTPDHSQHIDAFTERWTTRYNEFSAQVPPLDSLALSAGPSSTRESIEYYYDRRLGEGISGIVYRAVHRATGKVYAVKNYSNMDHMRREVSLLSRIQHNHIVEIVSYNELRAEIVLEYINGPTLRDAHTRCRFSLAELKTISSQVLDALSYLHGKSITHRDLKLDNIILQRRTPLHVKIIDFNVASDRHQMSTYTGTRRYIAPEVAEGHAYGSKADIWSFGIMIMELFCGLPSLASEWSTDSLHFHVMLRATTVHYGAACFIQNLLTEDPELRPTAEEIMCLEFLQAAMEDEAIALPDLSFEESSSEVSDESFHTIRLEKLPDTLPWGNPHPLDTDDNSPIDESRASTITMRQKRARDMSDTDPEPGRTSIRHRSGVGMNDSSGPNQEELLYQGKESQMAIVRDTHDGYPYVEFLEGGISKRIGMREMDYRLNATDVFQAAALPSSSRQKYLRWIRAETVTELVRGKVRQEGASRRGTWVPFEHGVFLCQCLGLDTIAKDLFMRANRPIPGKGENYLLVLQGQKTFADGEFLNLKRFGEGYVALSCDGHMIFFNVRHRDINVSQMFEMGLGRLTGSFFSFLHGSEKRVVGGGREISGTYLTVGDAKTFCNHFRLPSTPIHKIEAYIERMQVEEPKLSIAYDEAQVGGSARAL</sequence>
<dbReference type="Gene3D" id="3.10.260.10">
    <property type="entry name" value="Transcription regulator HTH, APSES-type DNA-binding domain"/>
    <property type="match status" value="1"/>
</dbReference>
<dbReference type="PROSITE" id="PS00108">
    <property type="entry name" value="PROTEIN_KINASE_ST"/>
    <property type="match status" value="1"/>
</dbReference>
<feature type="domain" description="Protein kinase" evidence="10">
    <location>
        <begin position="223"/>
        <end position="459"/>
    </location>
</feature>
<keyword evidence="3" id="KW-0808">Transferase</keyword>
<dbReference type="Pfam" id="PF00069">
    <property type="entry name" value="Pkinase"/>
    <property type="match status" value="1"/>
</dbReference>
<dbReference type="Gene3D" id="2.60.200.20">
    <property type="match status" value="1"/>
</dbReference>
<dbReference type="SMART" id="SM00220">
    <property type="entry name" value="S_TKc"/>
    <property type="match status" value="1"/>
</dbReference>
<dbReference type="EMBL" id="JAQHRD010000019">
    <property type="protein sequence ID" value="KAJ6436616.1"/>
    <property type="molecule type" value="Genomic_DNA"/>
</dbReference>
<dbReference type="Gene3D" id="1.10.510.10">
    <property type="entry name" value="Transferase(Phosphotransferase) domain 1"/>
    <property type="match status" value="1"/>
</dbReference>
<feature type="domain" description="FHA" evidence="9">
    <location>
        <begin position="90"/>
        <end position="143"/>
    </location>
</feature>
<dbReference type="InterPro" id="IPR003163">
    <property type="entry name" value="Tscrpt_reg_HTH_APSES-type"/>
</dbReference>
<dbReference type="GO" id="GO:0005634">
    <property type="term" value="C:nucleus"/>
    <property type="evidence" value="ECO:0007669"/>
    <property type="project" value="TreeGrafter"/>
</dbReference>
<proteinExistence type="inferred from homology"/>
<keyword evidence="6 7" id="KW-0067">ATP-binding</keyword>
<feature type="region of interest" description="Disordered" evidence="8">
    <location>
        <begin position="498"/>
        <end position="561"/>
    </location>
</feature>
<dbReference type="SUPFAM" id="SSF49879">
    <property type="entry name" value="SMAD/FHA domain"/>
    <property type="match status" value="1"/>
</dbReference>
<gene>
    <name evidence="12" type="ORF">O9K51_10862</name>
</gene>
<evidence type="ECO:0000256" key="2">
    <source>
        <dbReference type="ARBA" id="ARBA00022527"/>
    </source>
</evidence>
<keyword evidence="5 12" id="KW-0418">Kinase</keyword>
<keyword evidence="2" id="KW-0723">Serine/threonine-protein kinase</keyword>
<accession>A0AB34FE01</accession>
<evidence type="ECO:0000313" key="13">
    <source>
        <dbReference type="Proteomes" id="UP001163105"/>
    </source>
</evidence>
<evidence type="ECO:0000259" key="10">
    <source>
        <dbReference type="PROSITE" id="PS50011"/>
    </source>
</evidence>
<evidence type="ECO:0000256" key="5">
    <source>
        <dbReference type="ARBA" id="ARBA00022777"/>
    </source>
</evidence>
<feature type="domain" description="HTH APSES-type" evidence="11">
    <location>
        <begin position="575"/>
        <end position="687"/>
    </location>
</feature>
<dbReference type="SUPFAM" id="SSF56112">
    <property type="entry name" value="Protein kinase-like (PK-like)"/>
    <property type="match status" value="1"/>
</dbReference>
<comment type="caution">
    <text evidence="12">The sequence shown here is derived from an EMBL/GenBank/DDBJ whole genome shotgun (WGS) entry which is preliminary data.</text>
</comment>